<dbReference type="RefSeq" id="WP_284099799.1">
    <property type="nucleotide sequence ID" value="NZ_JARRAF010000005.1"/>
</dbReference>
<dbReference type="InterPro" id="IPR013390">
    <property type="entry name" value="T3SS_HpaP"/>
</dbReference>
<dbReference type="Proteomes" id="UP001172778">
    <property type="component" value="Unassembled WGS sequence"/>
</dbReference>
<keyword evidence="3" id="KW-1185">Reference proteome</keyword>
<organism evidence="2 3">
    <name type="scientific">Parachitinimonas caeni</name>
    <dbReference type="NCBI Taxonomy" id="3031301"/>
    <lineage>
        <taxon>Bacteria</taxon>
        <taxon>Pseudomonadati</taxon>
        <taxon>Pseudomonadota</taxon>
        <taxon>Betaproteobacteria</taxon>
        <taxon>Neisseriales</taxon>
        <taxon>Chitinibacteraceae</taxon>
        <taxon>Parachitinimonas</taxon>
    </lineage>
</organism>
<sequence>MSNERKVDLNIGGMGMPRLDEDRQMPREKPDDALTDRFRDALNRGEQDREQAASDDQAQSSDQGQGEEQQEQPESAPVANPFSLFGAGLFKPAAVAATEGKPLAPARLDDVQDSVQKLLVSQGVDGSREVRLELKAEVLPGTELRIAQHDGRLQIEFVVTDPNSLSWLTAQATSLAEKLGNRLNKQIRIRVRHPEATGDAAAIDGDPGNVQATEERSLGGPASLFGRWSDGGRS</sequence>
<gene>
    <name evidence="2" type="ORF">PZA18_05490</name>
</gene>
<feature type="region of interest" description="Disordered" evidence="1">
    <location>
        <begin position="1"/>
        <end position="83"/>
    </location>
</feature>
<comment type="caution">
    <text evidence="2">The sequence shown here is derived from an EMBL/GenBank/DDBJ whole genome shotgun (WGS) entry which is preliminary data.</text>
</comment>
<reference evidence="2" key="1">
    <citation type="submission" date="2023-03" db="EMBL/GenBank/DDBJ databases">
        <title>Chitinimonas shenzhenensis gen. nov., sp. nov., a novel member of family Burkholderiaceae isolated from activated sludge collected in Shen Zhen, China.</title>
        <authorList>
            <person name="Wang X."/>
        </authorList>
    </citation>
    <scope>NUCLEOTIDE SEQUENCE</scope>
    <source>
        <strain evidence="2">DQS-5</strain>
    </source>
</reference>
<evidence type="ECO:0000313" key="3">
    <source>
        <dbReference type="Proteomes" id="UP001172778"/>
    </source>
</evidence>
<feature type="compositionally biased region" description="Low complexity" evidence="1">
    <location>
        <begin position="54"/>
        <end position="77"/>
    </location>
</feature>
<protein>
    <submittedName>
        <fullName evidence="2">Type III secretion HpaP family protein</fullName>
    </submittedName>
</protein>
<accession>A0ABT7DTU8</accession>
<dbReference type="EMBL" id="JARRAF010000005">
    <property type="protein sequence ID" value="MDK2123499.1"/>
    <property type="molecule type" value="Genomic_DNA"/>
</dbReference>
<feature type="region of interest" description="Disordered" evidence="1">
    <location>
        <begin position="197"/>
        <end position="234"/>
    </location>
</feature>
<feature type="compositionally biased region" description="Basic and acidic residues" evidence="1">
    <location>
        <begin position="18"/>
        <end position="52"/>
    </location>
</feature>
<proteinExistence type="predicted"/>
<name>A0ABT7DTU8_9NEIS</name>
<evidence type="ECO:0000313" key="2">
    <source>
        <dbReference type="EMBL" id="MDK2123499.1"/>
    </source>
</evidence>
<evidence type="ECO:0000256" key="1">
    <source>
        <dbReference type="SAM" id="MobiDB-lite"/>
    </source>
</evidence>
<dbReference type="Pfam" id="PF09483">
    <property type="entry name" value="HpaP"/>
    <property type="match status" value="1"/>
</dbReference>